<evidence type="ECO:0000256" key="1">
    <source>
        <dbReference type="SAM" id="MobiDB-lite"/>
    </source>
</evidence>
<name>X1J8L5_9ZZZZ</name>
<organism evidence="2">
    <name type="scientific">marine sediment metagenome</name>
    <dbReference type="NCBI Taxonomy" id="412755"/>
    <lineage>
        <taxon>unclassified sequences</taxon>
        <taxon>metagenomes</taxon>
        <taxon>ecological metagenomes</taxon>
    </lineage>
</organism>
<proteinExistence type="predicted"/>
<gene>
    <name evidence="2" type="ORF">S03H2_42897</name>
</gene>
<sequence length="44" mass="5043">MANGYNKFFDSNSPFFIGDKKNETDETNEQPDTKKIQNTNSKAK</sequence>
<accession>X1J8L5</accession>
<comment type="caution">
    <text evidence="2">The sequence shown here is derived from an EMBL/GenBank/DDBJ whole genome shotgun (WGS) entry which is preliminary data.</text>
</comment>
<dbReference type="AlphaFoldDB" id="X1J8L5"/>
<reference evidence="2" key="1">
    <citation type="journal article" date="2014" name="Front. Microbiol.">
        <title>High frequency of phylogenetically diverse reductive dehalogenase-homologous genes in deep subseafloor sedimentary metagenomes.</title>
        <authorList>
            <person name="Kawai M."/>
            <person name="Futagami T."/>
            <person name="Toyoda A."/>
            <person name="Takaki Y."/>
            <person name="Nishi S."/>
            <person name="Hori S."/>
            <person name="Arai W."/>
            <person name="Tsubouchi T."/>
            <person name="Morono Y."/>
            <person name="Uchiyama I."/>
            <person name="Ito T."/>
            <person name="Fujiyama A."/>
            <person name="Inagaki F."/>
            <person name="Takami H."/>
        </authorList>
    </citation>
    <scope>NUCLEOTIDE SEQUENCE</scope>
    <source>
        <strain evidence="2">Expedition CK06-06</strain>
    </source>
</reference>
<feature type="region of interest" description="Disordered" evidence="1">
    <location>
        <begin position="1"/>
        <end position="44"/>
    </location>
</feature>
<protein>
    <submittedName>
        <fullName evidence="2">Uncharacterized protein</fullName>
    </submittedName>
</protein>
<evidence type="ECO:0000313" key="2">
    <source>
        <dbReference type="EMBL" id="GAH66098.1"/>
    </source>
</evidence>
<dbReference type="EMBL" id="BARU01026728">
    <property type="protein sequence ID" value="GAH66098.1"/>
    <property type="molecule type" value="Genomic_DNA"/>
</dbReference>